<reference evidence="2" key="1">
    <citation type="submission" date="2023-01" db="EMBL/GenBank/DDBJ databases">
        <title>The chitinases involved in constricting ring structure development in the nematode-trapping fungus Drechslerella dactyloides.</title>
        <authorList>
            <person name="Wang R."/>
            <person name="Zhang L."/>
            <person name="Tang P."/>
            <person name="Li S."/>
            <person name="Liang L."/>
        </authorList>
    </citation>
    <scope>NUCLEOTIDE SEQUENCE</scope>
    <source>
        <strain evidence="2">YMF1.00031</strain>
    </source>
</reference>
<accession>A0AAD6NHS9</accession>
<evidence type="ECO:0000313" key="2">
    <source>
        <dbReference type="EMBL" id="KAJ6258804.1"/>
    </source>
</evidence>
<feature type="region of interest" description="Disordered" evidence="1">
    <location>
        <begin position="1"/>
        <end position="29"/>
    </location>
</feature>
<organism evidence="2 3">
    <name type="scientific">Drechslerella dactyloides</name>
    <name type="common">Nematode-trapping fungus</name>
    <name type="synonym">Arthrobotrys dactyloides</name>
    <dbReference type="NCBI Taxonomy" id="74499"/>
    <lineage>
        <taxon>Eukaryota</taxon>
        <taxon>Fungi</taxon>
        <taxon>Dikarya</taxon>
        <taxon>Ascomycota</taxon>
        <taxon>Pezizomycotina</taxon>
        <taxon>Orbiliomycetes</taxon>
        <taxon>Orbiliales</taxon>
        <taxon>Orbiliaceae</taxon>
        <taxon>Drechslerella</taxon>
    </lineage>
</organism>
<keyword evidence="3" id="KW-1185">Reference proteome</keyword>
<sequence length="64" mass="6584">MSSCISLTQPLADGTSHLGGDAGDTRVPLSRLDRCPAAGLQDEDPRTMARTHGASIGGVLHVTL</sequence>
<proteinExistence type="predicted"/>
<dbReference type="Proteomes" id="UP001221413">
    <property type="component" value="Unassembled WGS sequence"/>
</dbReference>
<dbReference type="AlphaFoldDB" id="A0AAD6NHS9"/>
<name>A0AAD6NHS9_DREDA</name>
<evidence type="ECO:0000256" key="1">
    <source>
        <dbReference type="SAM" id="MobiDB-lite"/>
    </source>
</evidence>
<dbReference type="EMBL" id="JAQGDS010000008">
    <property type="protein sequence ID" value="KAJ6258804.1"/>
    <property type="molecule type" value="Genomic_DNA"/>
</dbReference>
<evidence type="ECO:0000313" key="3">
    <source>
        <dbReference type="Proteomes" id="UP001221413"/>
    </source>
</evidence>
<protein>
    <submittedName>
        <fullName evidence="2">Uncharacterized protein</fullName>
    </submittedName>
</protein>
<gene>
    <name evidence="2" type="ORF">Dda_6858</name>
</gene>
<comment type="caution">
    <text evidence="2">The sequence shown here is derived from an EMBL/GenBank/DDBJ whole genome shotgun (WGS) entry which is preliminary data.</text>
</comment>